<dbReference type="PANTHER" id="PTHR22937:SF65">
    <property type="entry name" value="E3 UBIQUITIN-PROTEIN LIGASE ARK2C"/>
    <property type="match status" value="1"/>
</dbReference>
<dbReference type="Gene3D" id="3.30.40.10">
    <property type="entry name" value="Zinc/RING finger domain, C3HC4 (zinc finger)"/>
    <property type="match status" value="1"/>
</dbReference>
<evidence type="ECO:0000256" key="1">
    <source>
        <dbReference type="ARBA" id="ARBA00000900"/>
    </source>
</evidence>
<dbReference type="OrthoDB" id="941227at2759"/>
<dbReference type="Proteomes" id="UP000554482">
    <property type="component" value="Unassembled WGS sequence"/>
</dbReference>
<evidence type="ECO:0000256" key="6">
    <source>
        <dbReference type="ARBA" id="ARBA00022786"/>
    </source>
</evidence>
<dbReference type="SMART" id="SM00184">
    <property type="entry name" value="RING"/>
    <property type="match status" value="1"/>
</dbReference>
<evidence type="ECO:0000256" key="5">
    <source>
        <dbReference type="ARBA" id="ARBA00022771"/>
    </source>
</evidence>
<evidence type="ECO:0000256" key="4">
    <source>
        <dbReference type="ARBA" id="ARBA00022723"/>
    </source>
</evidence>
<gene>
    <name evidence="10" type="ORF">FRX31_023644</name>
</gene>
<dbReference type="GO" id="GO:0061630">
    <property type="term" value="F:ubiquitin protein ligase activity"/>
    <property type="evidence" value="ECO:0007669"/>
    <property type="project" value="UniProtKB-EC"/>
</dbReference>
<accession>A0A7J6VNT6</accession>
<keyword evidence="6" id="KW-0833">Ubl conjugation pathway</keyword>
<name>A0A7J6VNT6_THATH</name>
<evidence type="ECO:0000313" key="11">
    <source>
        <dbReference type="Proteomes" id="UP000554482"/>
    </source>
</evidence>
<keyword evidence="5 8" id="KW-0863">Zinc-finger</keyword>
<dbReference type="Pfam" id="PF13639">
    <property type="entry name" value="zf-RING_2"/>
    <property type="match status" value="1"/>
</dbReference>
<evidence type="ECO:0000256" key="3">
    <source>
        <dbReference type="ARBA" id="ARBA00022679"/>
    </source>
</evidence>
<proteinExistence type="predicted"/>
<dbReference type="GO" id="GO:0008270">
    <property type="term" value="F:zinc ion binding"/>
    <property type="evidence" value="ECO:0007669"/>
    <property type="project" value="UniProtKB-KW"/>
</dbReference>
<dbReference type="EMBL" id="JABWDY010028868">
    <property type="protein sequence ID" value="KAF5186766.1"/>
    <property type="molecule type" value="Genomic_DNA"/>
</dbReference>
<sequence length="267" mass="30380">MDFPYSTTSCTNIEDEYTSHQDDHGIALHVYTFAKRLNVIQSYSHDKKKTEFGVEVHVNQEKFFKATTTTDDGEAGYLGTVKTSFVNELGFGELLTLQGCQSKLNDGLLHDFIVSENNIREEFWEKLYEVMSNLVHETACQVWKKNDMIKPNKITVILEIGVARCVDVPAGDDQGEKILRCGLPCSSSSSYDDVDKKYEKDDEVDCSVCHYEVLMGENITRMPCKHLFHSECVFKWLPMHNSCPLCRSPMWGVNGSIHNSKEDVKVQ</sequence>
<dbReference type="EC" id="2.3.2.27" evidence="2"/>
<dbReference type="InterPro" id="IPR013083">
    <property type="entry name" value="Znf_RING/FYVE/PHD"/>
</dbReference>
<evidence type="ECO:0000259" key="9">
    <source>
        <dbReference type="PROSITE" id="PS50089"/>
    </source>
</evidence>
<dbReference type="InterPro" id="IPR001841">
    <property type="entry name" value="Znf_RING"/>
</dbReference>
<feature type="domain" description="RING-type" evidence="9">
    <location>
        <begin position="206"/>
        <end position="247"/>
    </location>
</feature>
<protein>
    <recommendedName>
        <fullName evidence="2">RING-type E3 ubiquitin transferase</fullName>
        <ecNumber evidence="2">2.3.2.27</ecNumber>
    </recommendedName>
</protein>
<organism evidence="10 11">
    <name type="scientific">Thalictrum thalictroides</name>
    <name type="common">Rue-anemone</name>
    <name type="synonym">Anemone thalictroides</name>
    <dbReference type="NCBI Taxonomy" id="46969"/>
    <lineage>
        <taxon>Eukaryota</taxon>
        <taxon>Viridiplantae</taxon>
        <taxon>Streptophyta</taxon>
        <taxon>Embryophyta</taxon>
        <taxon>Tracheophyta</taxon>
        <taxon>Spermatophyta</taxon>
        <taxon>Magnoliopsida</taxon>
        <taxon>Ranunculales</taxon>
        <taxon>Ranunculaceae</taxon>
        <taxon>Thalictroideae</taxon>
        <taxon>Thalictrum</taxon>
    </lineage>
</organism>
<dbReference type="InterPro" id="IPR045191">
    <property type="entry name" value="MBR1/2-like"/>
</dbReference>
<evidence type="ECO:0000313" key="10">
    <source>
        <dbReference type="EMBL" id="KAF5186766.1"/>
    </source>
</evidence>
<keyword evidence="11" id="KW-1185">Reference proteome</keyword>
<evidence type="ECO:0000256" key="8">
    <source>
        <dbReference type="PROSITE-ProRule" id="PRU00175"/>
    </source>
</evidence>
<dbReference type="SUPFAM" id="SSF57850">
    <property type="entry name" value="RING/U-box"/>
    <property type="match status" value="1"/>
</dbReference>
<comment type="caution">
    <text evidence="10">The sequence shown here is derived from an EMBL/GenBank/DDBJ whole genome shotgun (WGS) entry which is preliminary data.</text>
</comment>
<comment type="catalytic activity">
    <reaction evidence="1">
        <text>S-ubiquitinyl-[E2 ubiquitin-conjugating enzyme]-L-cysteine + [acceptor protein]-L-lysine = [E2 ubiquitin-conjugating enzyme]-L-cysteine + N(6)-ubiquitinyl-[acceptor protein]-L-lysine.</text>
        <dbReference type="EC" id="2.3.2.27"/>
    </reaction>
</comment>
<reference evidence="10 11" key="1">
    <citation type="submission" date="2020-06" db="EMBL/GenBank/DDBJ databases">
        <title>Transcriptomic and genomic resources for Thalictrum thalictroides and T. hernandezii: Facilitating candidate gene discovery in an emerging model plant lineage.</title>
        <authorList>
            <person name="Arias T."/>
            <person name="Riano-Pachon D.M."/>
            <person name="Di Stilio V.S."/>
        </authorList>
    </citation>
    <scope>NUCLEOTIDE SEQUENCE [LARGE SCALE GENOMIC DNA]</scope>
    <source>
        <strain evidence="11">cv. WT478/WT964</strain>
        <tissue evidence="10">Leaves</tissue>
    </source>
</reference>
<dbReference type="PANTHER" id="PTHR22937">
    <property type="entry name" value="E3 UBIQUITIN-PROTEIN LIGASE RNF165"/>
    <property type="match status" value="1"/>
</dbReference>
<evidence type="ECO:0000256" key="7">
    <source>
        <dbReference type="ARBA" id="ARBA00022833"/>
    </source>
</evidence>
<evidence type="ECO:0000256" key="2">
    <source>
        <dbReference type="ARBA" id="ARBA00012483"/>
    </source>
</evidence>
<dbReference type="PROSITE" id="PS50089">
    <property type="entry name" value="ZF_RING_2"/>
    <property type="match status" value="1"/>
</dbReference>
<keyword evidence="4" id="KW-0479">Metal-binding</keyword>
<keyword evidence="3" id="KW-0808">Transferase</keyword>
<dbReference type="AlphaFoldDB" id="A0A7J6VNT6"/>
<keyword evidence="7" id="KW-0862">Zinc</keyword>